<dbReference type="EMBL" id="CP032412">
    <property type="protein sequence ID" value="AYB47511.1"/>
    <property type="molecule type" value="Genomic_DNA"/>
</dbReference>
<feature type="region of interest" description="Disordered" evidence="4">
    <location>
        <begin position="1"/>
        <end position="36"/>
    </location>
</feature>
<evidence type="ECO:0000256" key="4">
    <source>
        <dbReference type="SAM" id="MobiDB-lite"/>
    </source>
</evidence>
<feature type="compositionally biased region" description="Low complexity" evidence="4">
    <location>
        <begin position="8"/>
        <end position="24"/>
    </location>
</feature>
<dbReference type="PANTHER" id="PTHR42760:SF115">
    <property type="entry name" value="3-OXOACYL-[ACYL-CARRIER-PROTEIN] REDUCTASE FABG"/>
    <property type="match status" value="1"/>
</dbReference>
<evidence type="ECO:0000313" key="7">
    <source>
        <dbReference type="Proteomes" id="UP000266552"/>
    </source>
</evidence>
<evidence type="ECO:0000256" key="1">
    <source>
        <dbReference type="ARBA" id="ARBA00006484"/>
    </source>
</evidence>
<dbReference type="PRINTS" id="PR00081">
    <property type="entry name" value="GDHRDH"/>
</dbReference>
<dbReference type="PRINTS" id="PR00080">
    <property type="entry name" value="SDRFAMILY"/>
</dbReference>
<dbReference type="Gene3D" id="3.40.50.720">
    <property type="entry name" value="NAD(P)-binding Rossmann-like Domain"/>
    <property type="match status" value="1"/>
</dbReference>
<dbReference type="RefSeq" id="WP_119850933.1">
    <property type="nucleotide sequence ID" value="NZ_CP032412.1"/>
</dbReference>
<dbReference type="SMART" id="SM00822">
    <property type="entry name" value="PKS_KR"/>
    <property type="match status" value="1"/>
</dbReference>
<keyword evidence="7" id="KW-1185">Reference proteome</keyword>
<dbReference type="InterPro" id="IPR002347">
    <property type="entry name" value="SDR_fam"/>
</dbReference>
<reference evidence="6 7" key="1">
    <citation type="submission" date="2018-09" db="EMBL/GenBank/DDBJ databases">
        <title>Genome Sequence of Paenibacillus lautus Strain E7593-69, Azo Dye-Degrading Bacteria, Isolated from Commercial Tattoo Inks.</title>
        <authorList>
            <person name="Nho S.W."/>
            <person name="Kim S.-J."/>
            <person name="Kweon O."/>
            <person name="Cerniglia C.E."/>
        </authorList>
    </citation>
    <scope>NUCLEOTIDE SEQUENCE [LARGE SCALE GENOMIC DNA]</scope>
    <source>
        <strain evidence="6 7">E7593-69</strain>
    </source>
</reference>
<dbReference type="PROSITE" id="PS00061">
    <property type="entry name" value="ADH_SHORT"/>
    <property type="match status" value="1"/>
</dbReference>
<protein>
    <submittedName>
        <fullName evidence="6">SDR family NAD(P)-dependent oxidoreductase</fullName>
    </submittedName>
</protein>
<dbReference type="PANTHER" id="PTHR42760">
    <property type="entry name" value="SHORT-CHAIN DEHYDROGENASES/REDUCTASES FAMILY MEMBER"/>
    <property type="match status" value="1"/>
</dbReference>
<dbReference type="GO" id="GO:0016616">
    <property type="term" value="F:oxidoreductase activity, acting on the CH-OH group of donors, NAD or NADP as acceptor"/>
    <property type="evidence" value="ECO:0007669"/>
    <property type="project" value="UniProtKB-ARBA"/>
</dbReference>
<keyword evidence="2" id="KW-0560">Oxidoreductase</keyword>
<name>A0A385TVJ0_PAELA</name>
<dbReference type="CDD" id="cd08935">
    <property type="entry name" value="mannonate_red_SDR_c"/>
    <property type="match status" value="1"/>
</dbReference>
<evidence type="ECO:0000313" key="6">
    <source>
        <dbReference type="EMBL" id="AYB47511.1"/>
    </source>
</evidence>
<feature type="domain" description="Ketoreductase" evidence="5">
    <location>
        <begin position="40"/>
        <end position="238"/>
    </location>
</feature>
<organism evidence="6 7">
    <name type="scientific">Paenibacillus lautus</name>
    <name type="common">Bacillus lautus</name>
    <dbReference type="NCBI Taxonomy" id="1401"/>
    <lineage>
        <taxon>Bacteria</taxon>
        <taxon>Bacillati</taxon>
        <taxon>Bacillota</taxon>
        <taxon>Bacilli</taxon>
        <taxon>Bacillales</taxon>
        <taxon>Paenibacillaceae</taxon>
        <taxon>Paenibacillus</taxon>
    </lineage>
</organism>
<evidence type="ECO:0000256" key="3">
    <source>
        <dbReference type="RuleBase" id="RU000363"/>
    </source>
</evidence>
<dbReference type="InterPro" id="IPR036291">
    <property type="entry name" value="NAD(P)-bd_dom_sf"/>
</dbReference>
<dbReference type="InterPro" id="IPR057326">
    <property type="entry name" value="KR_dom"/>
</dbReference>
<dbReference type="Proteomes" id="UP000266552">
    <property type="component" value="Chromosome"/>
</dbReference>
<dbReference type="NCBIfam" id="NF006132">
    <property type="entry name" value="PRK08277.1"/>
    <property type="match status" value="1"/>
</dbReference>
<evidence type="ECO:0000259" key="5">
    <source>
        <dbReference type="SMART" id="SM00822"/>
    </source>
</evidence>
<dbReference type="Pfam" id="PF00106">
    <property type="entry name" value="adh_short"/>
    <property type="match status" value="1"/>
</dbReference>
<accession>A0A385TVJ0</accession>
<dbReference type="AlphaFoldDB" id="A0A385TVJ0"/>
<evidence type="ECO:0000256" key="2">
    <source>
        <dbReference type="ARBA" id="ARBA00023002"/>
    </source>
</evidence>
<proteinExistence type="inferred from homology"/>
<dbReference type="SUPFAM" id="SSF51735">
    <property type="entry name" value="NAD(P)-binding Rossmann-fold domains"/>
    <property type="match status" value="1"/>
</dbReference>
<dbReference type="FunFam" id="3.40.50.720:FF:000240">
    <property type="entry name" value="SDR family oxidoreductase"/>
    <property type="match status" value="1"/>
</dbReference>
<dbReference type="InterPro" id="IPR020904">
    <property type="entry name" value="Sc_DH/Rdtase_CS"/>
</dbReference>
<sequence>MSEANIHAAGTSETGSSGASVGSAPQATPSLPIHPSLNGKTVVITGGSGVLCRAMALELGRQGAKVAVLNRTAEKGQQVADEITAAGGTAIAVPCDVTDVESVRQAEKAVRESFGPCDILINGAGGNRKDANTTNEIFRPEDVGQPDVTTFFGLSVPGFRSVFDLNFIGTLIPTQIFAEGMLRRPGAVVLNVSSMSAPSPMTKVPAYSAAKAAINNFTQWLSVHLAESGIRVNAIAPGFFLTEQNRNLLTHSDGSLTERSHKIISHTPMRRFGVPEDLLGTLLWLVDDQTSGFVTGTVIPVDGGFMAYSGV</sequence>
<dbReference type="KEGG" id="plw:D5F53_31280"/>
<dbReference type="GO" id="GO:0005975">
    <property type="term" value="P:carbohydrate metabolic process"/>
    <property type="evidence" value="ECO:0007669"/>
    <property type="project" value="UniProtKB-ARBA"/>
</dbReference>
<gene>
    <name evidence="6" type="ORF">D5F53_31280</name>
</gene>
<comment type="similarity">
    <text evidence="1 3">Belongs to the short-chain dehydrogenases/reductases (SDR) family.</text>
</comment>